<dbReference type="EMBL" id="JAFLND010000001">
    <property type="protein sequence ID" value="MBO0330183.1"/>
    <property type="molecule type" value="Genomic_DNA"/>
</dbReference>
<gene>
    <name evidence="1" type="ORF">J0X13_06455</name>
</gene>
<sequence length="160" mass="19231">MKEEYLKHVQTVDDLIKSFYACLGGEPGQPRDWDFFRFLFHPQANKIGYEKDINGSLRPQFISPNEYVERTGNWLQTTRETAFYEREIGRIEETYGNISHVLSTCEAFHSKEDMANNKPYKQDVKSIQLAYYKDRWWIINMMWHGISPEYPLPERYLRYQ</sequence>
<dbReference type="Proteomes" id="UP000664163">
    <property type="component" value="Unassembled WGS sequence"/>
</dbReference>
<evidence type="ECO:0000313" key="2">
    <source>
        <dbReference type="Proteomes" id="UP000664163"/>
    </source>
</evidence>
<name>A0ABS3EVB3_9FLAO</name>
<evidence type="ECO:0000313" key="1">
    <source>
        <dbReference type="EMBL" id="MBO0330183.1"/>
    </source>
</evidence>
<organism evidence="1 2">
    <name type="scientific">[Muricauda] lutisoli</name>
    <dbReference type="NCBI Taxonomy" id="2816035"/>
    <lineage>
        <taxon>Bacteria</taxon>
        <taxon>Pseudomonadati</taxon>
        <taxon>Bacteroidota</taxon>
        <taxon>Flavobacteriia</taxon>
        <taxon>Flavobacteriales</taxon>
        <taxon>Flavobacteriaceae</taxon>
        <taxon>Allomuricauda</taxon>
    </lineage>
</organism>
<dbReference type="RefSeq" id="WP_207070598.1">
    <property type="nucleotide sequence ID" value="NZ_JAFLND010000001.1"/>
</dbReference>
<comment type="caution">
    <text evidence="1">The sequence shown here is derived from an EMBL/GenBank/DDBJ whole genome shotgun (WGS) entry which is preliminary data.</text>
</comment>
<accession>A0ABS3EVB3</accession>
<reference evidence="1 2" key="1">
    <citation type="submission" date="2021-03" db="EMBL/GenBank/DDBJ databases">
        <title>Muricauda sp. CAU 1631 isolated from Incheon.</title>
        <authorList>
            <person name="Kim W."/>
        </authorList>
    </citation>
    <scope>NUCLEOTIDE SEQUENCE [LARGE SCALE GENOMIC DNA]</scope>
    <source>
        <strain evidence="1 2">CAU 1631</strain>
    </source>
</reference>
<proteinExistence type="predicted"/>
<dbReference type="Gene3D" id="3.10.450.50">
    <property type="match status" value="1"/>
</dbReference>
<protein>
    <recommendedName>
        <fullName evidence="3">SnoaL-like domain-containing protein</fullName>
    </recommendedName>
</protein>
<keyword evidence="2" id="KW-1185">Reference proteome</keyword>
<evidence type="ECO:0008006" key="3">
    <source>
        <dbReference type="Google" id="ProtNLM"/>
    </source>
</evidence>